<proteinExistence type="inferred from homology"/>
<keyword evidence="3" id="KW-0560">Oxidoreductase</keyword>
<dbReference type="Pfam" id="PF00067">
    <property type="entry name" value="p450"/>
    <property type="match status" value="1"/>
</dbReference>
<organism evidence="6 7">
    <name type="scientific">Paraphaeosphaeria minitans</name>
    <dbReference type="NCBI Taxonomy" id="565426"/>
    <lineage>
        <taxon>Eukaryota</taxon>
        <taxon>Fungi</taxon>
        <taxon>Dikarya</taxon>
        <taxon>Ascomycota</taxon>
        <taxon>Pezizomycotina</taxon>
        <taxon>Dothideomycetes</taxon>
        <taxon>Pleosporomycetidae</taxon>
        <taxon>Pleosporales</taxon>
        <taxon>Massarineae</taxon>
        <taxon>Didymosphaeriaceae</taxon>
        <taxon>Paraphaeosphaeria</taxon>
    </lineage>
</organism>
<dbReference type="PANTHER" id="PTHR46300">
    <property type="entry name" value="P450, PUTATIVE (EUROFUNG)-RELATED-RELATED"/>
    <property type="match status" value="1"/>
</dbReference>
<evidence type="ECO:0000256" key="1">
    <source>
        <dbReference type="ARBA" id="ARBA00010617"/>
    </source>
</evidence>
<dbReference type="AlphaFoldDB" id="A0A9P6G3H4"/>
<dbReference type="PANTHER" id="PTHR46300:SF2">
    <property type="entry name" value="CYTOCHROME P450 MONOOXYGENASE ALNH-RELATED"/>
    <property type="match status" value="1"/>
</dbReference>
<dbReference type="InterPro" id="IPR002401">
    <property type="entry name" value="Cyt_P450_E_grp-I"/>
</dbReference>
<sequence>MDEPTLVFASHLNSYHALLPASLTGDVLRKLLEHPRNKVWFAFVVAVAAASLLFNHPLPLDSPKKKAASIPKGPTGLPMLGSFLSLKRYPERTLDRWAKYYGPIYSIWLGNQLFIIVSEPGIAKGLMATHGAVFSDRKEMRKHRRIASLWLNRKAVESYTHVLDFEATGMIHHLHRDCTNGMADVNPQVYAGRCSLNNILTITFGFRTDSIHHPMVARALRLSREFMNITGHMSNLVNFVPILQRLPSNMRRRARTLHSELVNVYGGLIKEIDEKMQAGGDVQDCLVKTMLLTKEKEDLDELDITMLASAFMIGGIETTASVMQWFTALIPAHPHVQKRAQEELDRIVGRDRLPTVEDEANLPYCRAIIKEVERCHNPFWLGTPHMASQDFIYGEHLIPKGTVVVLNTWTMHHDPDRWENPMEFDPDRYVNEQLHSSASAKLSNPNERREIWLTISRMLWAFDMQQIAGKPIDLNEYDGESGRSPAPIEVRLRPRFEGARKVLEKEMKRWSAPSDACALATLKAASREQSRRGYDSGNAALYVAL</sequence>
<keyword evidence="5" id="KW-0503">Monooxygenase</keyword>
<evidence type="ECO:0000256" key="2">
    <source>
        <dbReference type="ARBA" id="ARBA00022723"/>
    </source>
</evidence>
<gene>
    <name evidence="6" type="ORF">PMIN01_13520</name>
</gene>
<evidence type="ECO:0000256" key="3">
    <source>
        <dbReference type="ARBA" id="ARBA00023002"/>
    </source>
</evidence>
<dbReference type="InterPro" id="IPR036396">
    <property type="entry name" value="Cyt_P450_sf"/>
</dbReference>
<comment type="similarity">
    <text evidence="1">Belongs to the cytochrome P450 family.</text>
</comment>
<accession>A0A9P6G3H4</accession>
<keyword evidence="7" id="KW-1185">Reference proteome</keyword>
<dbReference type="Gene3D" id="1.10.630.10">
    <property type="entry name" value="Cytochrome P450"/>
    <property type="match status" value="1"/>
</dbReference>
<keyword evidence="2" id="KW-0479">Metal-binding</keyword>
<dbReference type="GO" id="GO:0016705">
    <property type="term" value="F:oxidoreductase activity, acting on paired donors, with incorporation or reduction of molecular oxygen"/>
    <property type="evidence" value="ECO:0007669"/>
    <property type="project" value="InterPro"/>
</dbReference>
<dbReference type="GO" id="GO:0005506">
    <property type="term" value="F:iron ion binding"/>
    <property type="evidence" value="ECO:0007669"/>
    <property type="project" value="InterPro"/>
</dbReference>
<dbReference type="GO" id="GO:0020037">
    <property type="term" value="F:heme binding"/>
    <property type="evidence" value="ECO:0007669"/>
    <property type="project" value="InterPro"/>
</dbReference>
<dbReference type="GO" id="GO:0004497">
    <property type="term" value="F:monooxygenase activity"/>
    <property type="evidence" value="ECO:0007669"/>
    <property type="project" value="UniProtKB-KW"/>
</dbReference>
<dbReference type="PRINTS" id="PR00463">
    <property type="entry name" value="EP450I"/>
</dbReference>
<dbReference type="EMBL" id="WJXW01000020">
    <property type="protein sequence ID" value="KAF9728387.1"/>
    <property type="molecule type" value="Genomic_DNA"/>
</dbReference>
<evidence type="ECO:0000256" key="4">
    <source>
        <dbReference type="ARBA" id="ARBA00023004"/>
    </source>
</evidence>
<evidence type="ECO:0000256" key="5">
    <source>
        <dbReference type="ARBA" id="ARBA00023033"/>
    </source>
</evidence>
<name>A0A9P6G3H4_9PLEO</name>
<dbReference type="OrthoDB" id="1470350at2759"/>
<evidence type="ECO:0000313" key="6">
    <source>
        <dbReference type="EMBL" id="KAF9728387.1"/>
    </source>
</evidence>
<dbReference type="SUPFAM" id="SSF48264">
    <property type="entry name" value="Cytochrome P450"/>
    <property type="match status" value="1"/>
</dbReference>
<dbReference type="Proteomes" id="UP000756921">
    <property type="component" value="Unassembled WGS sequence"/>
</dbReference>
<evidence type="ECO:0000313" key="7">
    <source>
        <dbReference type="Proteomes" id="UP000756921"/>
    </source>
</evidence>
<comment type="caution">
    <text evidence="6">The sequence shown here is derived from an EMBL/GenBank/DDBJ whole genome shotgun (WGS) entry which is preliminary data.</text>
</comment>
<protein>
    <submittedName>
        <fullName evidence="6">Cytochrome p450</fullName>
    </submittedName>
</protein>
<reference evidence="6" key="1">
    <citation type="journal article" date="2020" name="Mol. Plant Microbe Interact.">
        <title>Genome Sequence of the Biocontrol Agent Coniothyrium minitans strain Conio (IMI 134523).</title>
        <authorList>
            <person name="Patel D."/>
            <person name="Shittu T.A."/>
            <person name="Baroncelli R."/>
            <person name="Muthumeenakshi S."/>
            <person name="Osborne T.H."/>
            <person name="Janganan T.K."/>
            <person name="Sreenivasaprasad S."/>
        </authorList>
    </citation>
    <scope>NUCLEOTIDE SEQUENCE</scope>
    <source>
        <strain evidence="6">Conio</strain>
    </source>
</reference>
<keyword evidence="4" id="KW-0408">Iron</keyword>
<dbReference type="InterPro" id="IPR050364">
    <property type="entry name" value="Cytochrome_P450_fung"/>
</dbReference>
<dbReference type="InterPro" id="IPR001128">
    <property type="entry name" value="Cyt_P450"/>
</dbReference>